<evidence type="ECO:0000313" key="7">
    <source>
        <dbReference type="EMBL" id="GAH13960.1"/>
    </source>
</evidence>
<dbReference type="GO" id="GO:0030416">
    <property type="term" value="P:methylamine metabolic process"/>
    <property type="evidence" value="ECO:0007669"/>
    <property type="project" value="InterPro"/>
</dbReference>
<evidence type="ECO:0000256" key="4">
    <source>
        <dbReference type="ARBA" id="ARBA00023136"/>
    </source>
</evidence>
<name>X1E0P5_9ZZZZ</name>
<evidence type="ECO:0000256" key="5">
    <source>
        <dbReference type="SAM" id="Phobius"/>
    </source>
</evidence>
<evidence type="ECO:0000256" key="1">
    <source>
        <dbReference type="ARBA" id="ARBA00004141"/>
    </source>
</evidence>
<feature type="non-terminal residue" evidence="7">
    <location>
        <position position="73"/>
    </location>
</feature>
<keyword evidence="4 5" id="KW-0472">Membrane</keyword>
<evidence type="ECO:0000256" key="3">
    <source>
        <dbReference type="ARBA" id="ARBA00022989"/>
    </source>
</evidence>
<organism evidence="7">
    <name type="scientific">marine sediment metagenome</name>
    <dbReference type="NCBI Taxonomy" id="412755"/>
    <lineage>
        <taxon>unclassified sequences</taxon>
        <taxon>metagenomes</taxon>
        <taxon>ecological metagenomes</taxon>
    </lineage>
</organism>
<comment type="caution">
    <text evidence="7">The sequence shown here is derived from an EMBL/GenBank/DDBJ whole genome shotgun (WGS) entry which is preliminary data.</text>
</comment>
<feature type="transmembrane region" description="Helical" evidence="5">
    <location>
        <begin position="51"/>
        <end position="72"/>
    </location>
</feature>
<feature type="domain" description="Methylamine utilisation protein MauE" evidence="6">
    <location>
        <begin position="13"/>
        <end position="72"/>
    </location>
</feature>
<accession>X1E0P5</accession>
<comment type="subcellular location">
    <subcellularLocation>
        <location evidence="1">Membrane</location>
        <topology evidence="1">Multi-pass membrane protein</topology>
    </subcellularLocation>
</comment>
<dbReference type="Pfam" id="PF07291">
    <property type="entry name" value="MauE"/>
    <property type="match status" value="1"/>
</dbReference>
<keyword evidence="2 5" id="KW-0812">Transmembrane</keyword>
<evidence type="ECO:0000259" key="6">
    <source>
        <dbReference type="Pfam" id="PF07291"/>
    </source>
</evidence>
<dbReference type="GO" id="GO:0016020">
    <property type="term" value="C:membrane"/>
    <property type="evidence" value="ECO:0007669"/>
    <property type="project" value="UniProtKB-SubCell"/>
</dbReference>
<reference evidence="7" key="1">
    <citation type="journal article" date="2014" name="Front. Microbiol.">
        <title>High frequency of phylogenetically diverse reductive dehalogenase-homologous genes in deep subseafloor sedimentary metagenomes.</title>
        <authorList>
            <person name="Kawai M."/>
            <person name="Futagami T."/>
            <person name="Toyoda A."/>
            <person name="Takaki Y."/>
            <person name="Nishi S."/>
            <person name="Hori S."/>
            <person name="Arai W."/>
            <person name="Tsubouchi T."/>
            <person name="Morono Y."/>
            <person name="Uchiyama I."/>
            <person name="Ito T."/>
            <person name="Fujiyama A."/>
            <person name="Inagaki F."/>
            <person name="Takami H."/>
        </authorList>
    </citation>
    <scope>NUCLEOTIDE SEQUENCE</scope>
    <source>
        <strain evidence="7">Expedition CK06-06</strain>
    </source>
</reference>
<keyword evidence="3 5" id="KW-1133">Transmembrane helix</keyword>
<dbReference type="EMBL" id="BART01034052">
    <property type="protein sequence ID" value="GAH13960.1"/>
    <property type="molecule type" value="Genomic_DNA"/>
</dbReference>
<feature type="transmembrane region" description="Helical" evidence="5">
    <location>
        <begin position="12"/>
        <end position="31"/>
    </location>
</feature>
<dbReference type="AlphaFoldDB" id="X1E0P5"/>
<dbReference type="InterPro" id="IPR009908">
    <property type="entry name" value="Methylamine_util_MauE"/>
</dbReference>
<gene>
    <name evidence="7" type="ORF">S01H4_58319</name>
</gene>
<evidence type="ECO:0000256" key="2">
    <source>
        <dbReference type="ARBA" id="ARBA00022692"/>
    </source>
</evidence>
<sequence length="73" mass="7909">MKQRARVDGKGLVILGASVLLGLTLLVSGSGKLPGQTEFIDVLLQSLWTPPVAYFVGYCLPWVEIILEVLLLV</sequence>
<proteinExistence type="predicted"/>
<protein>
    <recommendedName>
        <fullName evidence="6">Methylamine utilisation protein MauE domain-containing protein</fullName>
    </recommendedName>
</protein>